<protein>
    <submittedName>
        <fullName evidence="1">18011_t:CDS:1</fullName>
    </submittedName>
</protein>
<accession>A0A9N8VPC4</accession>
<reference evidence="1" key="1">
    <citation type="submission" date="2021-06" db="EMBL/GenBank/DDBJ databases">
        <authorList>
            <person name="Kallberg Y."/>
            <person name="Tangrot J."/>
            <person name="Rosling A."/>
        </authorList>
    </citation>
    <scope>NUCLEOTIDE SEQUENCE</scope>
    <source>
        <strain evidence="1">CL551</strain>
    </source>
</reference>
<dbReference type="EMBL" id="CAJVPV010000449">
    <property type="protein sequence ID" value="CAG8457730.1"/>
    <property type="molecule type" value="Genomic_DNA"/>
</dbReference>
<sequence>MRPFENRLLDIGGIFLESFVKIKGITVKELLEKISIESIKSERNLKRIEYQEEAFKKAITEYMEHNNESWILKTFGANADTTKACFNDILKTHLGINEQPIQDLNSELLPNEWTKCSYKATVNIWEDLQKRTYNHMQYLVVDSNNQEANNQNAKGQHEETSSFTTPLDTMTFLDNTVENELCIPILFKVLSSVVTAKIHTVESLEWLHKPAPWFREGLANLEID</sequence>
<organism evidence="1 2">
    <name type="scientific">Acaulospora morrowiae</name>
    <dbReference type="NCBI Taxonomy" id="94023"/>
    <lineage>
        <taxon>Eukaryota</taxon>
        <taxon>Fungi</taxon>
        <taxon>Fungi incertae sedis</taxon>
        <taxon>Mucoromycota</taxon>
        <taxon>Glomeromycotina</taxon>
        <taxon>Glomeromycetes</taxon>
        <taxon>Diversisporales</taxon>
        <taxon>Acaulosporaceae</taxon>
        <taxon>Acaulospora</taxon>
    </lineage>
</organism>
<proteinExistence type="predicted"/>
<comment type="caution">
    <text evidence="1">The sequence shown here is derived from an EMBL/GenBank/DDBJ whole genome shotgun (WGS) entry which is preliminary data.</text>
</comment>
<gene>
    <name evidence="1" type="ORF">AMORRO_LOCUS1242</name>
</gene>
<evidence type="ECO:0000313" key="2">
    <source>
        <dbReference type="Proteomes" id="UP000789342"/>
    </source>
</evidence>
<dbReference type="AlphaFoldDB" id="A0A9N8VPC4"/>
<dbReference type="OrthoDB" id="2443070at2759"/>
<keyword evidence="2" id="KW-1185">Reference proteome</keyword>
<dbReference type="Proteomes" id="UP000789342">
    <property type="component" value="Unassembled WGS sequence"/>
</dbReference>
<evidence type="ECO:0000313" key="1">
    <source>
        <dbReference type="EMBL" id="CAG8457730.1"/>
    </source>
</evidence>
<name>A0A9N8VPC4_9GLOM</name>